<keyword evidence="9" id="KW-0732">Signal</keyword>
<dbReference type="Proteomes" id="UP000236728">
    <property type="component" value="Unassembled WGS sequence"/>
</dbReference>
<keyword evidence="3" id="KW-0479">Metal-binding</keyword>
<reference evidence="11 12" key="1">
    <citation type="submission" date="2016-10" db="EMBL/GenBank/DDBJ databases">
        <authorList>
            <person name="de Groot N.N."/>
        </authorList>
    </citation>
    <scope>NUCLEOTIDE SEQUENCE [LARGE SCALE GENOMIC DNA]</scope>
    <source>
        <strain evidence="11 12">DSM 22489</strain>
    </source>
</reference>
<accession>A0A1H6A167</accession>
<dbReference type="CDD" id="cd04056">
    <property type="entry name" value="Peptidases_S53"/>
    <property type="match status" value="1"/>
</dbReference>
<keyword evidence="8" id="KW-0812">Transmembrane</keyword>
<dbReference type="PANTHER" id="PTHR14218">
    <property type="entry name" value="PROTEASE S8 TRIPEPTIDYL PEPTIDASE I CLN2"/>
    <property type="match status" value="1"/>
</dbReference>
<keyword evidence="5" id="KW-0720">Serine protease</keyword>
<feature type="signal peptide" evidence="9">
    <location>
        <begin position="1"/>
        <end position="33"/>
    </location>
</feature>
<evidence type="ECO:0000256" key="3">
    <source>
        <dbReference type="ARBA" id="ARBA00022723"/>
    </source>
</evidence>
<organism evidence="11 12">
    <name type="scientific">Bryocella elongata</name>
    <dbReference type="NCBI Taxonomy" id="863522"/>
    <lineage>
        <taxon>Bacteria</taxon>
        <taxon>Pseudomonadati</taxon>
        <taxon>Acidobacteriota</taxon>
        <taxon>Terriglobia</taxon>
        <taxon>Terriglobales</taxon>
        <taxon>Acidobacteriaceae</taxon>
        <taxon>Bryocella</taxon>
    </lineage>
</organism>
<sequence length="904" mass="91859">MLPMRTSHRSLFQAASAVLVAVAVCGASGQAQAQTQTSRSRITAAIDNGQRTTLAHSRPARAVADFDRGQVDSKLQLQGLELTFNMSDAQQADLDALIAAQQDSSSAQYHQWLTPAQFATRFGMSDADLAKAEAWLSSQGFSVTGVSANRLGITFDGTAAQVASAFGTSLHYYRSSSDTESHYAPSSDLSIPAALAGVAAGVRHLSNFRVLPHTQLRSPVSVRPDFTSSQTGGHFLTPADVATVYNIKAAYNAGYTGTGQTIAVIGQSAIVATDITNFQTAAGVAVRAPTQTILPGTGCPLVFTDDEAESDLDLEYSSGIATGATINFVYAGGGNYNNSTGCGNGTANEGVFDAMGYAIQNKLGQIITVSYGECEYVASNGTSPAPAGSDVATYELLLKQAATLGETVINSSGDDGSTSCAGQYGTSGLNSTELATEQTLNVSYPASSAYVVGVGGTEFPAADTGTSATTYWASASGSDVISSALSYIPEQVWNDDTAGSTTATLGTSLSNYLSSSGGGVSTLFARPSWQTSIASTSTGFYRLVPDISLAASPSYPGYLYCSSDTSTGITGSCSHGFRDSTSTYLTVAGGTSFAAPIFAGLVAIINQYKNATTGQGLITPALYAMASNSTTYASAFHDVTSGGNECTVGVSLCGSGNDNLWYTANTGYDMATGLGSPNFYNMMTAWTSGSSTSGKSFTLAASPTTLTIASGSTGTTSVTVTPAGGYTGTVAWSISSSPTLNYACYTIPTATITGTTATSVTLSVIATNSGCQAGAAFKSAGTTVSVNEAPASKAPASPAPGHSKLPEGLALAGLLTTGYFGRRSRKLKGLVAMGLLMVGGLSLTGCSSGTVNTSTSTGTGTTTTTSVSQTVTTATKGTYTLTITGTDTTNSAITASTTLTLTVD</sequence>
<dbReference type="GO" id="GO:0004252">
    <property type="term" value="F:serine-type endopeptidase activity"/>
    <property type="evidence" value="ECO:0007669"/>
    <property type="project" value="InterPro"/>
</dbReference>
<keyword evidence="7" id="KW-0865">Zymogen</keyword>
<dbReference type="InterPro" id="IPR050819">
    <property type="entry name" value="Tripeptidyl-peptidase_I"/>
</dbReference>
<dbReference type="SUPFAM" id="SSF54897">
    <property type="entry name" value="Protease propeptides/inhibitors"/>
    <property type="match status" value="1"/>
</dbReference>
<evidence type="ECO:0000256" key="4">
    <source>
        <dbReference type="ARBA" id="ARBA00022801"/>
    </source>
</evidence>
<dbReference type="PROSITE" id="PS51695">
    <property type="entry name" value="SEDOLISIN"/>
    <property type="match status" value="1"/>
</dbReference>
<dbReference type="Pfam" id="PF09286">
    <property type="entry name" value="Pro-kuma_activ"/>
    <property type="match status" value="1"/>
</dbReference>
<evidence type="ECO:0000256" key="8">
    <source>
        <dbReference type="SAM" id="Phobius"/>
    </source>
</evidence>
<evidence type="ECO:0000256" key="5">
    <source>
        <dbReference type="ARBA" id="ARBA00022825"/>
    </source>
</evidence>
<evidence type="ECO:0000313" key="12">
    <source>
        <dbReference type="Proteomes" id="UP000236728"/>
    </source>
</evidence>
<keyword evidence="8" id="KW-1133">Transmembrane helix</keyword>
<dbReference type="InterPro" id="IPR023828">
    <property type="entry name" value="Peptidase_S8_Ser-AS"/>
</dbReference>
<feature type="chain" id="PRO_5009292190" evidence="9">
    <location>
        <begin position="34"/>
        <end position="904"/>
    </location>
</feature>
<keyword evidence="2" id="KW-0645">Protease</keyword>
<keyword evidence="8" id="KW-0472">Membrane</keyword>
<evidence type="ECO:0000256" key="9">
    <source>
        <dbReference type="SAM" id="SignalP"/>
    </source>
</evidence>
<keyword evidence="4" id="KW-0378">Hydrolase</keyword>
<dbReference type="SMART" id="SM00944">
    <property type="entry name" value="Pro-kuma_activ"/>
    <property type="match status" value="1"/>
</dbReference>
<feature type="transmembrane region" description="Helical" evidence="8">
    <location>
        <begin position="584"/>
        <end position="605"/>
    </location>
</feature>
<dbReference type="InterPro" id="IPR036852">
    <property type="entry name" value="Peptidase_S8/S53_dom_sf"/>
</dbReference>
<evidence type="ECO:0000256" key="7">
    <source>
        <dbReference type="ARBA" id="ARBA00023145"/>
    </source>
</evidence>
<proteinExistence type="predicted"/>
<protein>
    <submittedName>
        <fullName evidence="11">Pro-kumamolisin, activation domain</fullName>
    </submittedName>
</protein>
<dbReference type="CDD" id="cd11377">
    <property type="entry name" value="Pro-peptidase_S53"/>
    <property type="match status" value="1"/>
</dbReference>
<dbReference type="InterPro" id="IPR030400">
    <property type="entry name" value="Sedolisin_dom"/>
</dbReference>
<keyword evidence="6" id="KW-0106">Calcium</keyword>
<dbReference type="Gene3D" id="3.40.50.200">
    <property type="entry name" value="Peptidase S8/S53 domain"/>
    <property type="match status" value="1"/>
</dbReference>
<evidence type="ECO:0000256" key="6">
    <source>
        <dbReference type="ARBA" id="ARBA00022837"/>
    </source>
</evidence>
<comment type="cofactor">
    <cofactor evidence="1">
        <name>Ca(2+)</name>
        <dbReference type="ChEBI" id="CHEBI:29108"/>
    </cofactor>
</comment>
<dbReference type="InterPro" id="IPR015366">
    <property type="entry name" value="S53_propep"/>
</dbReference>
<dbReference type="GO" id="GO:0046872">
    <property type="term" value="F:metal ion binding"/>
    <property type="evidence" value="ECO:0007669"/>
    <property type="project" value="UniProtKB-KW"/>
</dbReference>
<feature type="domain" description="Peptidase S53" evidence="10">
    <location>
        <begin position="235"/>
        <end position="689"/>
    </location>
</feature>
<dbReference type="EMBL" id="FNVA01000005">
    <property type="protein sequence ID" value="SEG42468.1"/>
    <property type="molecule type" value="Genomic_DNA"/>
</dbReference>
<dbReference type="GO" id="GO:0008240">
    <property type="term" value="F:tripeptidyl-peptidase activity"/>
    <property type="evidence" value="ECO:0007669"/>
    <property type="project" value="TreeGrafter"/>
</dbReference>
<evidence type="ECO:0000259" key="10">
    <source>
        <dbReference type="PROSITE" id="PS51695"/>
    </source>
</evidence>
<dbReference type="AlphaFoldDB" id="A0A1H6A167"/>
<keyword evidence="12" id="KW-1185">Reference proteome</keyword>
<dbReference type="PANTHER" id="PTHR14218:SF15">
    <property type="entry name" value="TRIPEPTIDYL-PEPTIDASE 1"/>
    <property type="match status" value="1"/>
</dbReference>
<feature type="transmembrane region" description="Helical" evidence="8">
    <location>
        <begin position="830"/>
        <end position="851"/>
    </location>
</feature>
<dbReference type="GO" id="GO:0006508">
    <property type="term" value="P:proteolysis"/>
    <property type="evidence" value="ECO:0007669"/>
    <property type="project" value="UniProtKB-KW"/>
</dbReference>
<evidence type="ECO:0000256" key="1">
    <source>
        <dbReference type="ARBA" id="ARBA00001913"/>
    </source>
</evidence>
<dbReference type="SUPFAM" id="SSF52743">
    <property type="entry name" value="Subtilisin-like"/>
    <property type="match status" value="1"/>
</dbReference>
<gene>
    <name evidence="11" type="ORF">SAMN05421819_2859</name>
</gene>
<evidence type="ECO:0000313" key="11">
    <source>
        <dbReference type="EMBL" id="SEG42468.1"/>
    </source>
</evidence>
<name>A0A1H6A167_9BACT</name>
<dbReference type="PROSITE" id="PS00138">
    <property type="entry name" value="SUBTILASE_SER"/>
    <property type="match status" value="1"/>
</dbReference>
<evidence type="ECO:0000256" key="2">
    <source>
        <dbReference type="ARBA" id="ARBA00022670"/>
    </source>
</evidence>